<name>A0A1E3GP14_9GAMM</name>
<dbReference type="STRING" id="291169.A9E74_02441"/>
<gene>
    <name evidence="1" type="ORF">A9E74_02441</name>
</gene>
<reference evidence="1 2" key="1">
    <citation type="submission" date="2016-07" db="EMBL/GenBank/DDBJ databases">
        <title>Draft Genome Sequence of Methylophaga muralis Bur 1.</title>
        <authorList>
            <person name="Vasilenko O.V."/>
            <person name="Doronina N.V."/>
            <person name="Shmareva M.N."/>
            <person name="Tarlachkov S.V."/>
            <person name="Mustakhimov I."/>
            <person name="Trotsenko Y.A."/>
        </authorList>
    </citation>
    <scope>NUCLEOTIDE SEQUENCE [LARGE SCALE GENOMIC DNA]</scope>
    <source>
        <strain evidence="1 2">Bur 1</strain>
    </source>
</reference>
<protein>
    <submittedName>
        <fullName evidence="1">Uncharacterized protein</fullName>
    </submittedName>
</protein>
<evidence type="ECO:0000313" key="1">
    <source>
        <dbReference type="EMBL" id="ODN65792.1"/>
    </source>
</evidence>
<evidence type="ECO:0000313" key="2">
    <source>
        <dbReference type="Proteomes" id="UP000094379"/>
    </source>
</evidence>
<proteinExistence type="predicted"/>
<keyword evidence="2" id="KW-1185">Reference proteome</keyword>
<accession>A0A1E3GP14</accession>
<dbReference type="Proteomes" id="UP000094379">
    <property type="component" value="Unassembled WGS sequence"/>
</dbReference>
<dbReference type="PATRIC" id="fig|291169.3.peg.2460"/>
<dbReference type="RefSeq" id="WP_069296826.1">
    <property type="nucleotide sequence ID" value="NZ_MCRI01000039.1"/>
</dbReference>
<dbReference type="AlphaFoldDB" id="A0A1E3GP14"/>
<comment type="caution">
    <text evidence="1">The sequence shown here is derived from an EMBL/GenBank/DDBJ whole genome shotgun (WGS) entry which is preliminary data.</text>
</comment>
<organism evidence="1 2">
    <name type="scientific">Methylophaga muralis</name>
    <dbReference type="NCBI Taxonomy" id="291169"/>
    <lineage>
        <taxon>Bacteria</taxon>
        <taxon>Pseudomonadati</taxon>
        <taxon>Pseudomonadota</taxon>
        <taxon>Gammaproteobacteria</taxon>
        <taxon>Thiotrichales</taxon>
        <taxon>Piscirickettsiaceae</taxon>
        <taxon>Methylophaga</taxon>
    </lineage>
</organism>
<dbReference type="EMBL" id="MCRI01000039">
    <property type="protein sequence ID" value="ODN65792.1"/>
    <property type="molecule type" value="Genomic_DNA"/>
</dbReference>
<sequence length="74" mass="7751">MSTIPAIQSAFQGIQSGMQSMNKNAFAVASESTKGGDMVTPLVNMNSDKFQVQASAKALQISSDTLGTLLDIKV</sequence>